<keyword evidence="2 6" id="KW-0812">Transmembrane</keyword>
<dbReference type="InterPro" id="IPR011990">
    <property type="entry name" value="TPR-like_helical_dom_sf"/>
</dbReference>
<feature type="compositionally biased region" description="Basic and acidic residues" evidence="5">
    <location>
        <begin position="519"/>
        <end position="528"/>
    </location>
</feature>
<dbReference type="InterPro" id="IPR016982">
    <property type="entry name" value="Mms48"/>
</dbReference>
<sequence>MFRALVFIGLLAIAAFGAVWLADRPGSVVIAWGGYEYRTTVAVAAIAAAALALLLSLLWTAVRYVLRMPSRFRFASQARRRAKGYAAVSRGMVAVGSGDPGAARRHAGEAERLLGGEPLTLLLKAQAAQIAGDRPGAEAAFKNMVEDPETRVLGLRGLFVEARRRGDMAAARAYATEAARLAPAVGWANEAVLEAQSADGDWRGALAMIERRASAGLVDKATARRHRAVLLTADAMARRDRDEDGALSDALEAVKLAPDLVPAAALAGQILSRRGDLRRGARVLEAAWKVQPHPELAETYLNLRPGDSALDRLGRAETLARLSSWDPESRLALARAALEAREFARARETLRPLLADRPTVRVALLMADIEQAEHGSTGQVREWLARAARSPRDPAWIADGVVAERWAPISPVTGRLDAYVWQAPPDLLTGPGPMVDDVVADLDEEPRVPSIAPPAPPPEAPVVEAPVVEAVAQPAMEPPSPEADAVRATLGETTTFREETPERAVATGSAPTTASAGSAEDHTAEPDRPLPNGKAKGSEPVIFPAGRPPDDPGPKETRPPRPRLFG</sequence>
<evidence type="ECO:0000256" key="5">
    <source>
        <dbReference type="SAM" id="MobiDB-lite"/>
    </source>
</evidence>
<dbReference type="SUPFAM" id="SSF48452">
    <property type="entry name" value="TPR-like"/>
    <property type="match status" value="2"/>
</dbReference>
<feature type="region of interest" description="Disordered" evidence="5">
    <location>
        <begin position="493"/>
        <end position="566"/>
    </location>
</feature>
<dbReference type="PIRSF" id="PIRSF031802">
    <property type="entry name" value="UCP031802"/>
    <property type="match status" value="1"/>
</dbReference>
<dbReference type="EMBL" id="CADCUC010000469">
    <property type="protein sequence ID" value="CAA9349212.1"/>
    <property type="molecule type" value="Genomic_DNA"/>
</dbReference>
<accession>A0A6J4M5Q8</accession>
<dbReference type="Pfam" id="PF07219">
    <property type="entry name" value="HemY_N"/>
    <property type="match status" value="1"/>
</dbReference>
<evidence type="ECO:0000259" key="7">
    <source>
        <dbReference type="Pfam" id="PF07219"/>
    </source>
</evidence>
<proteinExistence type="predicted"/>
<reference evidence="8" key="1">
    <citation type="submission" date="2020-02" db="EMBL/GenBank/DDBJ databases">
        <authorList>
            <person name="Meier V. D."/>
        </authorList>
    </citation>
    <scope>NUCLEOTIDE SEQUENCE</scope>
    <source>
        <strain evidence="8">AVDCRST_MAG90</strain>
    </source>
</reference>
<feature type="transmembrane region" description="Helical" evidence="6">
    <location>
        <begin position="45"/>
        <end position="66"/>
    </location>
</feature>
<evidence type="ECO:0000313" key="8">
    <source>
        <dbReference type="EMBL" id="CAA9349212.1"/>
    </source>
</evidence>
<keyword evidence="4 6" id="KW-0472">Membrane</keyword>
<organism evidence="8">
    <name type="scientific">uncultured Microvirga sp</name>
    <dbReference type="NCBI Taxonomy" id="412392"/>
    <lineage>
        <taxon>Bacteria</taxon>
        <taxon>Pseudomonadati</taxon>
        <taxon>Pseudomonadota</taxon>
        <taxon>Alphaproteobacteria</taxon>
        <taxon>Hyphomicrobiales</taxon>
        <taxon>Methylobacteriaceae</taxon>
        <taxon>Microvirga</taxon>
        <taxon>environmental samples</taxon>
    </lineage>
</organism>
<evidence type="ECO:0000256" key="3">
    <source>
        <dbReference type="ARBA" id="ARBA00022989"/>
    </source>
</evidence>
<dbReference type="AlphaFoldDB" id="A0A6J4M5Q8"/>
<evidence type="ECO:0000256" key="4">
    <source>
        <dbReference type="ARBA" id="ARBA00023136"/>
    </source>
</evidence>
<feature type="domain" description="HemY N-terminal" evidence="7">
    <location>
        <begin position="26"/>
        <end position="132"/>
    </location>
</feature>
<name>A0A6J4M5Q8_9HYPH</name>
<gene>
    <name evidence="8" type="ORF">AVDCRST_MAG90-2362</name>
</gene>
<protein>
    <submittedName>
        <fullName evidence="8">Uncharacterized protein EC-HemY in Proteobacteria (Unrelated to HemY-type PPO in GramPositives)</fullName>
    </submittedName>
</protein>
<evidence type="ECO:0000256" key="6">
    <source>
        <dbReference type="SAM" id="Phobius"/>
    </source>
</evidence>
<feature type="compositionally biased region" description="Basic and acidic residues" evidence="5">
    <location>
        <begin position="548"/>
        <end position="559"/>
    </location>
</feature>
<dbReference type="Gene3D" id="1.25.40.10">
    <property type="entry name" value="Tetratricopeptide repeat domain"/>
    <property type="match status" value="2"/>
</dbReference>
<feature type="compositionally biased region" description="Low complexity" evidence="5">
    <location>
        <begin position="503"/>
        <end position="518"/>
    </location>
</feature>
<evidence type="ECO:0000256" key="1">
    <source>
        <dbReference type="ARBA" id="ARBA00004370"/>
    </source>
</evidence>
<comment type="subcellular location">
    <subcellularLocation>
        <location evidence="1">Membrane</location>
    </subcellularLocation>
</comment>
<dbReference type="GO" id="GO:0016020">
    <property type="term" value="C:membrane"/>
    <property type="evidence" value="ECO:0007669"/>
    <property type="project" value="UniProtKB-SubCell"/>
</dbReference>
<evidence type="ECO:0000256" key="2">
    <source>
        <dbReference type="ARBA" id="ARBA00022692"/>
    </source>
</evidence>
<dbReference type="InterPro" id="IPR010817">
    <property type="entry name" value="HemY_N"/>
</dbReference>
<keyword evidence="3 6" id="KW-1133">Transmembrane helix</keyword>